<accession>A0ABQ9RGG3</accession>
<protein>
    <submittedName>
        <fullName evidence="1">Uncharacterized protein</fullName>
    </submittedName>
</protein>
<dbReference type="RefSeq" id="XP_060384504.1">
    <property type="nucleotide sequence ID" value="XM_060520550.1"/>
</dbReference>
<comment type="caution">
    <text evidence="1">The sequence shown here is derived from an EMBL/GenBank/DDBJ whole genome shotgun (WGS) entry which is preliminary data.</text>
</comment>
<gene>
    <name evidence="1" type="ORF">CTAM01_04520</name>
</gene>
<dbReference type="EMBL" id="MLFU01000011">
    <property type="protein sequence ID" value="KAK1503208.1"/>
    <property type="molecule type" value="Genomic_DNA"/>
</dbReference>
<name>A0ABQ9RGG3_9PEZI</name>
<evidence type="ECO:0000313" key="1">
    <source>
        <dbReference type="EMBL" id="KAK1503208.1"/>
    </source>
</evidence>
<proteinExistence type="predicted"/>
<dbReference type="GeneID" id="85404788"/>
<organism evidence="1 2">
    <name type="scientific">Colletotrichum tamarilloi</name>
    <dbReference type="NCBI Taxonomy" id="1209934"/>
    <lineage>
        <taxon>Eukaryota</taxon>
        <taxon>Fungi</taxon>
        <taxon>Dikarya</taxon>
        <taxon>Ascomycota</taxon>
        <taxon>Pezizomycotina</taxon>
        <taxon>Sordariomycetes</taxon>
        <taxon>Hypocreomycetidae</taxon>
        <taxon>Glomerellales</taxon>
        <taxon>Glomerellaceae</taxon>
        <taxon>Colletotrichum</taxon>
        <taxon>Colletotrichum acutatum species complex</taxon>
    </lineage>
</organism>
<dbReference type="Proteomes" id="UP001227543">
    <property type="component" value="Unassembled WGS sequence"/>
</dbReference>
<reference evidence="1 2" key="1">
    <citation type="submission" date="2016-10" db="EMBL/GenBank/DDBJ databases">
        <title>The genome sequence of Colletotrichum fioriniae PJ7.</title>
        <authorList>
            <person name="Baroncelli R."/>
        </authorList>
    </citation>
    <scope>NUCLEOTIDE SEQUENCE [LARGE SCALE GENOMIC DNA]</scope>
    <source>
        <strain evidence="1 2">Tom-12</strain>
    </source>
</reference>
<keyword evidence="2" id="KW-1185">Reference proteome</keyword>
<sequence length="80" mass="8158">MGPGLACWAGYQCRVFLARCCSEFSREPDVSCCARGLGSAIDQPAELRGEARGQVGVGDDVGGGVGGGSDGQCCRKCGQQ</sequence>
<evidence type="ECO:0000313" key="2">
    <source>
        <dbReference type="Proteomes" id="UP001227543"/>
    </source>
</evidence>